<dbReference type="Pfam" id="PF07650">
    <property type="entry name" value="KH_2"/>
    <property type="match status" value="1"/>
</dbReference>
<dbReference type="FunFam" id="3.30.300.20:FF:000001">
    <property type="entry name" value="30S ribosomal protein S3"/>
    <property type="match status" value="1"/>
</dbReference>
<evidence type="ECO:0000259" key="10">
    <source>
        <dbReference type="PROSITE" id="PS50823"/>
    </source>
</evidence>
<dbReference type="Proteomes" id="UP000714817">
    <property type="component" value="Unassembled WGS sequence"/>
</dbReference>
<evidence type="ECO:0000256" key="9">
    <source>
        <dbReference type="RuleBase" id="RU003624"/>
    </source>
</evidence>
<evidence type="ECO:0000256" key="4">
    <source>
        <dbReference type="ARBA" id="ARBA00022980"/>
    </source>
</evidence>
<keyword evidence="2 8" id="KW-0699">rRNA-binding</keyword>
<dbReference type="HAMAP" id="MF_01309_B">
    <property type="entry name" value="Ribosomal_uS3_B"/>
    <property type="match status" value="1"/>
</dbReference>
<dbReference type="GO" id="GO:0003735">
    <property type="term" value="F:structural constituent of ribosome"/>
    <property type="evidence" value="ECO:0007669"/>
    <property type="project" value="InterPro"/>
</dbReference>
<dbReference type="InterPro" id="IPR004087">
    <property type="entry name" value="KH_dom"/>
</dbReference>
<dbReference type="Gene3D" id="3.30.300.20">
    <property type="match status" value="1"/>
</dbReference>
<dbReference type="Pfam" id="PF00189">
    <property type="entry name" value="Ribosomal_S3_C"/>
    <property type="match status" value="1"/>
</dbReference>
<evidence type="ECO:0000256" key="8">
    <source>
        <dbReference type="HAMAP-Rule" id="MF_01309"/>
    </source>
</evidence>
<proteinExistence type="inferred from homology"/>
<evidence type="ECO:0000313" key="12">
    <source>
        <dbReference type="Proteomes" id="UP000714817"/>
    </source>
</evidence>
<dbReference type="GO" id="GO:0006412">
    <property type="term" value="P:translation"/>
    <property type="evidence" value="ECO:0007669"/>
    <property type="project" value="UniProtKB-UniRule"/>
</dbReference>
<dbReference type="PROSITE" id="PS00548">
    <property type="entry name" value="RIBOSOMAL_S3"/>
    <property type="match status" value="1"/>
</dbReference>
<keyword evidence="3 8" id="KW-0694">RNA-binding</keyword>
<name>A0A955E0U1_UNCKA</name>
<dbReference type="PANTHER" id="PTHR11760:SF19">
    <property type="entry name" value="SMALL RIBOSOMAL SUBUNIT PROTEIN US3C"/>
    <property type="match status" value="1"/>
</dbReference>
<comment type="subunit">
    <text evidence="8">Part of the 30S ribosomal subunit. Forms a tight complex with proteins S10 and S14.</text>
</comment>
<dbReference type="InterPro" id="IPR018280">
    <property type="entry name" value="Ribosomal_uS3_CS"/>
</dbReference>
<dbReference type="InterPro" id="IPR004044">
    <property type="entry name" value="KH_dom_type_2"/>
</dbReference>
<comment type="similarity">
    <text evidence="1 8 9">Belongs to the universal ribosomal protein uS3 family.</text>
</comment>
<keyword evidence="4 8" id="KW-0689">Ribosomal protein</keyword>
<feature type="domain" description="KH type-2" evidence="10">
    <location>
        <begin position="39"/>
        <end position="107"/>
    </location>
</feature>
<comment type="function">
    <text evidence="6 8">Binds the lower part of the 30S subunit head. Binds mRNA in the 70S ribosome, positioning it for translation.</text>
</comment>
<evidence type="ECO:0000256" key="7">
    <source>
        <dbReference type="ARBA" id="ARBA00035257"/>
    </source>
</evidence>
<dbReference type="InterPro" id="IPR009019">
    <property type="entry name" value="KH_sf_prok-type"/>
</dbReference>
<dbReference type="CDD" id="cd02412">
    <property type="entry name" value="KH-II_30S_S3"/>
    <property type="match status" value="1"/>
</dbReference>
<dbReference type="NCBIfam" id="TIGR01009">
    <property type="entry name" value="rpsC_bact"/>
    <property type="match status" value="1"/>
</dbReference>
<evidence type="ECO:0000256" key="3">
    <source>
        <dbReference type="ARBA" id="ARBA00022884"/>
    </source>
</evidence>
<dbReference type="GO" id="GO:0022627">
    <property type="term" value="C:cytosolic small ribosomal subunit"/>
    <property type="evidence" value="ECO:0007669"/>
    <property type="project" value="TreeGrafter"/>
</dbReference>
<accession>A0A955E0U1</accession>
<evidence type="ECO:0000256" key="2">
    <source>
        <dbReference type="ARBA" id="ARBA00022730"/>
    </source>
</evidence>
<reference evidence="11" key="1">
    <citation type="submission" date="2020-04" db="EMBL/GenBank/DDBJ databases">
        <authorList>
            <person name="Zhang T."/>
        </authorList>
    </citation>
    <scope>NUCLEOTIDE SEQUENCE</scope>
    <source>
        <strain evidence="11">HKST-UBA80</strain>
    </source>
</reference>
<dbReference type="SUPFAM" id="SSF54814">
    <property type="entry name" value="Prokaryotic type KH domain (KH-domain type II)"/>
    <property type="match status" value="1"/>
</dbReference>
<dbReference type="InterPro" id="IPR036419">
    <property type="entry name" value="Ribosomal_S3_C_sf"/>
</dbReference>
<dbReference type="InterPro" id="IPR005704">
    <property type="entry name" value="Ribosomal_uS3_bac-typ"/>
</dbReference>
<protein>
    <recommendedName>
        <fullName evidence="7 8">Small ribosomal subunit protein uS3</fullName>
    </recommendedName>
</protein>
<dbReference type="EMBL" id="JAGQNY010000005">
    <property type="protein sequence ID" value="MCA9302066.1"/>
    <property type="molecule type" value="Genomic_DNA"/>
</dbReference>
<dbReference type="SUPFAM" id="SSF54821">
    <property type="entry name" value="Ribosomal protein S3 C-terminal domain"/>
    <property type="match status" value="1"/>
</dbReference>
<evidence type="ECO:0000313" key="11">
    <source>
        <dbReference type="EMBL" id="MCA9302066.1"/>
    </source>
</evidence>
<keyword evidence="5 8" id="KW-0687">Ribonucleoprotein</keyword>
<dbReference type="InterPro" id="IPR057258">
    <property type="entry name" value="Ribosomal_uS3"/>
</dbReference>
<dbReference type="GO" id="GO:0019843">
    <property type="term" value="F:rRNA binding"/>
    <property type="evidence" value="ECO:0007669"/>
    <property type="project" value="UniProtKB-UniRule"/>
</dbReference>
<comment type="caution">
    <text evidence="11">The sequence shown here is derived from an EMBL/GenBank/DDBJ whole genome shotgun (WGS) entry which is preliminary data.</text>
</comment>
<evidence type="ECO:0000256" key="1">
    <source>
        <dbReference type="ARBA" id="ARBA00010761"/>
    </source>
</evidence>
<sequence length="210" mass="23318">MAQKIHPYGFRLGITKDWKSRWTTDKKGFGKLVVEDKVIRDFLDKKLGNAGLESVEIERSHNEVSLIIRVSKPGLVIGRGGSGVEELQKEIKKLTNAKVKLTVEEVKNAEANARLVADYISRQLKRRMSYRRVCMAATTSAMDKGAKGVKIKISGLLSGGNSIARSDVFSRGPVPRQTLRADIDYAQVTCHLIYGTIGIKVWIYNGEVEA</sequence>
<organism evidence="11 12">
    <name type="scientific">candidate division WWE3 bacterium</name>
    <dbReference type="NCBI Taxonomy" id="2053526"/>
    <lineage>
        <taxon>Bacteria</taxon>
        <taxon>Katanobacteria</taxon>
    </lineage>
</organism>
<gene>
    <name evidence="8 11" type="primary">rpsC</name>
    <name evidence="11" type="ORF">KDA10_01700</name>
</gene>
<evidence type="ECO:0000256" key="5">
    <source>
        <dbReference type="ARBA" id="ARBA00023274"/>
    </source>
</evidence>
<dbReference type="InterPro" id="IPR015946">
    <property type="entry name" value="KH_dom-like_a/b"/>
</dbReference>
<dbReference type="Gene3D" id="3.30.1140.32">
    <property type="entry name" value="Ribosomal protein S3, C-terminal domain"/>
    <property type="match status" value="1"/>
</dbReference>
<dbReference type="GO" id="GO:0003729">
    <property type="term" value="F:mRNA binding"/>
    <property type="evidence" value="ECO:0007669"/>
    <property type="project" value="UniProtKB-UniRule"/>
</dbReference>
<evidence type="ECO:0000256" key="6">
    <source>
        <dbReference type="ARBA" id="ARBA00024998"/>
    </source>
</evidence>
<dbReference type="AlphaFoldDB" id="A0A955E0U1"/>
<dbReference type="SMART" id="SM00322">
    <property type="entry name" value="KH"/>
    <property type="match status" value="1"/>
</dbReference>
<dbReference type="PROSITE" id="PS50823">
    <property type="entry name" value="KH_TYPE_2"/>
    <property type="match status" value="1"/>
</dbReference>
<dbReference type="InterPro" id="IPR001351">
    <property type="entry name" value="Ribosomal_uS3_C"/>
</dbReference>
<reference evidence="11" key="2">
    <citation type="journal article" date="2021" name="Microbiome">
        <title>Successional dynamics and alternative stable states in a saline activated sludge microbial community over 9 years.</title>
        <authorList>
            <person name="Wang Y."/>
            <person name="Ye J."/>
            <person name="Ju F."/>
            <person name="Liu L."/>
            <person name="Boyd J.A."/>
            <person name="Deng Y."/>
            <person name="Parks D.H."/>
            <person name="Jiang X."/>
            <person name="Yin X."/>
            <person name="Woodcroft B.J."/>
            <person name="Tyson G.W."/>
            <person name="Hugenholtz P."/>
            <person name="Polz M.F."/>
            <person name="Zhang T."/>
        </authorList>
    </citation>
    <scope>NUCLEOTIDE SEQUENCE</scope>
    <source>
        <strain evidence="11">HKST-UBA80</strain>
    </source>
</reference>
<dbReference type="PANTHER" id="PTHR11760">
    <property type="entry name" value="30S/40S RIBOSOMAL PROTEIN S3"/>
    <property type="match status" value="1"/>
</dbReference>